<gene>
    <name evidence="14" type="ORF">GSCOC_T00032804001</name>
</gene>
<feature type="domain" description="Disease resistance R13L4/SHOC-2-like LRR" evidence="13">
    <location>
        <begin position="673"/>
        <end position="985"/>
    </location>
</feature>
<dbReference type="Pfam" id="PF23559">
    <property type="entry name" value="WHD_DRP"/>
    <property type="match status" value="1"/>
</dbReference>
<dbReference type="SUPFAM" id="SSF52540">
    <property type="entry name" value="P-loop containing nucleoside triphosphate hydrolases"/>
    <property type="match status" value="1"/>
</dbReference>
<dbReference type="SUPFAM" id="SSF52058">
    <property type="entry name" value="L domain-like"/>
    <property type="match status" value="1"/>
</dbReference>
<evidence type="ECO:0000256" key="5">
    <source>
        <dbReference type="ARBA" id="ARBA00022614"/>
    </source>
</evidence>
<dbReference type="Gramene" id="CDP00737">
    <property type="protein sequence ID" value="CDP00737"/>
    <property type="gene ID" value="GSCOC_T00032804001"/>
</dbReference>
<dbReference type="InParanoid" id="A0A068TXI7"/>
<dbReference type="Gene3D" id="1.10.10.10">
    <property type="entry name" value="Winged helix-like DNA-binding domain superfamily/Winged helix DNA-binding domain"/>
    <property type="match status" value="1"/>
</dbReference>
<dbReference type="Gene3D" id="3.80.10.10">
    <property type="entry name" value="Ribonuclease Inhibitor"/>
    <property type="match status" value="1"/>
</dbReference>
<dbReference type="Pfam" id="PF23598">
    <property type="entry name" value="LRR_14"/>
    <property type="match status" value="1"/>
</dbReference>
<keyword evidence="10" id="KW-0067">ATP-binding</keyword>
<evidence type="ECO:0000259" key="13">
    <source>
        <dbReference type="Pfam" id="PF23598"/>
    </source>
</evidence>
<keyword evidence="6" id="KW-0381">Hypersensitive response</keyword>
<keyword evidence="5" id="KW-0433">Leucine-rich repeat</keyword>
<sequence>MAYAAVTCLIETLEHLLRSPSLIFGIKSLQIEIDERTARRMKRLPLTMGKRPARIKSAEASVPPGALTAFWNMTKEMLTINHTSLWKYLSIFSLYPEAGPVKRFFNRFGRVLGFAELRLMHGESLHSERKSKRFFLVSKSQFFSCRLITKIVLLCEHLIFLLAALEDSTHTCNDHELLKHLEVRLIDLAHRTEDFIEESMFDSSVETKMLNFIIYVFQVDCNILVGRVDFEAEVQKICDKKYGIHHCLQQTVEDIVDIREEMRKINDTLVNGNLKLGDTLNDDSSLSPPAQKNEAVGLDDDLMLMSERLSRVPSRLEVVTIVGMGGIGKTTLARKIFDDPSTICNFHACAWVQVSQVYRLRNLLLGLLKCVTQLKDENCAKSNEELAEDLYRSLKGKRYLIVIDDVWSTRTWDDVKRIFPDDKNASRIVLTTRVGEVADYVNSKSASHRMRLLDIDQSWDLLQKKVFGSQSCNLEFVDIGKEIARKCQGLPLAIVVVAGLLSKIRRTRDCWEGIAGSVSSLVSSGPEQCLEILALSYNHLPQHLKACFLYMGAFPEDSEIEVEKLIALWVAEGFLDKKDSLSAERVAEDYLEDLIDRSLVLIGKRRFNGKVKTCYLHDLLRELCLREARKEKFLFVIDRRAQSFLSGIKNQRRLSIHLDFHADLQLIPSVTLVRSFLCFSLGSSFVPMFISSFKLLRVLDIIFLSSKYFPLEILDLVHLRYLALTATYELPASISKLRSLQTLVIHGPWINRNQGESPTLLFEYWIMPWLRHLHISMPCYLSNPFDPSRCPLAPRYLQTLSTIRFASCTSDVFLVMPYLRKLGICETKEDFITDMSCRWLKNLANLQYLEALKCSFYKQNAEAPRILRPSVLHFPLTLRKLTLSWSYLPWKDIACIAMLPNLEVLKLKNYAFQGPDWEPTEEAFRRLKHFLIDSTNLENWEASSDNFPCLEHLVLRGCKFLKGIPDGIEEINTLQRFELHYCSESAEISAKGIEVEGLDVVIKSEM</sequence>
<dbReference type="InterPro" id="IPR042197">
    <property type="entry name" value="Apaf_helical"/>
</dbReference>
<dbReference type="Proteomes" id="UP000295252">
    <property type="component" value="Chromosome III"/>
</dbReference>
<dbReference type="PANTHER" id="PTHR23155">
    <property type="entry name" value="DISEASE RESISTANCE PROTEIN RP"/>
    <property type="match status" value="1"/>
</dbReference>
<dbReference type="InterPro" id="IPR032675">
    <property type="entry name" value="LRR_dom_sf"/>
</dbReference>
<reference evidence="15" key="1">
    <citation type="journal article" date="2014" name="Science">
        <title>The coffee genome provides insight into the convergent evolution of caffeine biosynthesis.</title>
        <authorList>
            <person name="Denoeud F."/>
            <person name="Carretero-Paulet L."/>
            <person name="Dereeper A."/>
            <person name="Droc G."/>
            <person name="Guyot R."/>
            <person name="Pietrella M."/>
            <person name="Zheng C."/>
            <person name="Alberti A."/>
            <person name="Anthony F."/>
            <person name="Aprea G."/>
            <person name="Aury J.M."/>
            <person name="Bento P."/>
            <person name="Bernard M."/>
            <person name="Bocs S."/>
            <person name="Campa C."/>
            <person name="Cenci A."/>
            <person name="Combes M.C."/>
            <person name="Crouzillat D."/>
            <person name="Da Silva C."/>
            <person name="Daddiego L."/>
            <person name="De Bellis F."/>
            <person name="Dussert S."/>
            <person name="Garsmeur O."/>
            <person name="Gayraud T."/>
            <person name="Guignon V."/>
            <person name="Jahn K."/>
            <person name="Jamilloux V."/>
            <person name="Joet T."/>
            <person name="Labadie K."/>
            <person name="Lan T."/>
            <person name="Leclercq J."/>
            <person name="Lepelley M."/>
            <person name="Leroy T."/>
            <person name="Li L.T."/>
            <person name="Librado P."/>
            <person name="Lopez L."/>
            <person name="Munoz A."/>
            <person name="Noel B."/>
            <person name="Pallavicini A."/>
            <person name="Perrotta G."/>
            <person name="Poncet V."/>
            <person name="Pot D."/>
            <person name="Priyono X."/>
            <person name="Rigoreau M."/>
            <person name="Rouard M."/>
            <person name="Rozas J."/>
            <person name="Tranchant-Dubreuil C."/>
            <person name="VanBuren R."/>
            <person name="Zhang Q."/>
            <person name="Andrade A.C."/>
            <person name="Argout X."/>
            <person name="Bertrand B."/>
            <person name="de Kochko A."/>
            <person name="Graziosi G."/>
            <person name="Henry R.J."/>
            <person name="Jayarama X."/>
            <person name="Ming R."/>
            <person name="Nagai C."/>
            <person name="Rounsley S."/>
            <person name="Sankoff D."/>
            <person name="Giuliano G."/>
            <person name="Albert V.A."/>
            <person name="Wincker P."/>
            <person name="Lashermes P."/>
        </authorList>
    </citation>
    <scope>NUCLEOTIDE SEQUENCE [LARGE SCALE GENOMIC DNA]</scope>
    <source>
        <strain evidence="15">cv. DH200-94</strain>
    </source>
</reference>
<evidence type="ECO:0000259" key="12">
    <source>
        <dbReference type="Pfam" id="PF23559"/>
    </source>
</evidence>
<name>A0A068TXI7_COFCA</name>
<dbReference type="InterPro" id="IPR058922">
    <property type="entry name" value="WHD_DRP"/>
</dbReference>
<organism evidence="14 15">
    <name type="scientific">Coffea canephora</name>
    <name type="common">Robusta coffee</name>
    <dbReference type="NCBI Taxonomy" id="49390"/>
    <lineage>
        <taxon>Eukaryota</taxon>
        <taxon>Viridiplantae</taxon>
        <taxon>Streptophyta</taxon>
        <taxon>Embryophyta</taxon>
        <taxon>Tracheophyta</taxon>
        <taxon>Spermatophyta</taxon>
        <taxon>Magnoliopsida</taxon>
        <taxon>eudicotyledons</taxon>
        <taxon>Gunneridae</taxon>
        <taxon>Pentapetalae</taxon>
        <taxon>asterids</taxon>
        <taxon>lamiids</taxon>
        <taxon>Gentianales</taxon>
        <taxon>Rubiaceae</taxon>
        <taxon>Ixoroideae</taxon>
        <taxon>Gardenieae complex</taxon>
        <taxon>Bertiereae - Coffeeae clade</taxon>
        <taxon>Coffeeae</taxon>
        <taxon>Coffea</taxon>
    </lineage>
</organism>
<evidence type="ECO:0000256" key="3">
    <source>
        <dbReference type="ARBA" id="ARBA00008894"/>
    </source>
</evidence>
<dbReference type="PhylomeDB" id="A0A068TXI7"/>
<comment type="subcellular location">
    <subcellularLocation>
        <location evidence="2">Cytoplasm</location>
    </subcellularLocation>
</comment>
<dbReference type="GO" id="GO:0051607">
    <property type="term" value="P:defense response to virus"/>
    <property type="evidence" value="ECO:0007669"/>
    <property type="project" value="UniProtKB-ARBA"/>
</dbReference>
<dbReference type="GO" id="GO:0009626">
    <property type="term" value="P:plant-type hypersensitive response"/>
    <property type="evidence" value="ECO:0007669"/>
    <property type="project" value="UniProtKB-KW"/>
</dbReference>
<feature type="domain" description="Disease resistance protein winged helix" evidence="12">
    <location>
        <begin position="554"/>
        <end position="623"/>
    </location>
</feature>
<dbReference type="PANTHER" id="PTHR23155:SF1152">
    <property type="entry name" value="AAA+ ATPASE DOMAIN-CONTAINING PROTEIN"/>
    <property type="match status" value="1"/>
</dbReference>
<evidence type="ECO:0000256" key="10">
    <source>
        <dbReference type="ARBA" id="ARBA00022840"/>
    </source>
</evidence>
<dbReference type="InterPro" id="IPR002182">
    <property type="entry name" value="NB-ARC"/>
</dbReference>
<comment type="similarity">
    <text evidence="3">Belongs to the disease resistance NB-LRR family.</text>
</comment>
<dbReference type="GO" id="GO:0005737">
    <property type="term" value="C:cytoplasm"/>
    <property type="evidence" value="ECO:0007669"/>
    <property type="project" value="UniProtKB-SubCell"/>
</dbReference>
<dbReference type="FunFam" id="1.10.10.10:FF:000322">
    <property type="entry name" value="Probable disease resistance protein At1g63360"/>
    <property type="match status" value="1"/>
</dbReference>
<evidence type="ECO:0000256" key="7">
    <source>
        <dbReference type="ARBA" id="ARBA00022737"/>
    </source>
</evidence>
<dbReference type="InterPro" id="IPR036388">
    <property type="entry name" value="WH-like_DNA-bd_sf"/>
</dbReference>
<evidence type="ECO:0000256" key="4">
    <source>
        <dbReference type="ARBA" id="ARBA00022490"/>
    </source>
</evidence>
<comment type="function">
    <text evidence="1">Confers resistance to late blight (Phytophthora infestans) races carrying the avirulence gene Avr1. Resistance proteins guard the plant against pathogens that contain an appropriate avirulence protein via an indirect interaction with this avirulence protein. That triggers a defense system including the hypersensitive response, which restricts the pathogen growth.</text>
</comment>
<dbReference type="AlphaFoldDB" id="A0A068TXI7"/>
<dbReference type="InterPro" id="IPR055414">
    <property type="entry name" value="LRR_R13L4/SHOC2-like"/>
</dbReference>
<dbReference type="Gene3D" id="1.20.5.4130">
    <property type="match status" value="1"/>
</dbReference>
<evidence type="ECO:0000256" key="8">
    <source>
        <dbReference type="ARBA" id="ARBA00022741"/>
    </source>
</evidence>
<keyword evidence="9" id="KW-0611">Plant defense</keyword>
<dbReference type="InterPro" id="IPR044974">
    <property type="entry name" value="Disease_R_plants"/>
</dbReference>
<evidence type="ECO:0000256" key="6">
    <source>
        <dbReference type="ARBA" id="ARBA00022667"/>
    </source>
</evidence>
<dbReference type="GO" id="GO:0043531">
    <property type="term" value="F:ADP binding"/>
    <property type="evidence" value="ECO:0007669"/>
    <property type="project" value="InterPro"/>
</dbReference>
<evidence type="ECO:0000313" key="14">
    <source>
        <dbReference type="EMBL" id="CDP00737.1"/>
    </source>
</evidence>
<dbReference type="PRINTS" id="PR00364">
    <property type="entry name" value="DISEASERSIST"/>
</dbReference>
<keyword evidence="8" id="KW-0547">Nucleotide-binding</keyword>
<evidence type="ECO:0000259" key="11">
    <source>
        <dbReference type="Pfam" id="PF00931"/>
    </source>
</evidence>
<proteinExistence type="inferred from homology"/>
<keyword evidence="15" id="KW-1185">Reference proteome</keyword>
<protein>
    <submittedName>
        <fullName evidence="14">Uncharacterized protein</fullName>
    </submittedName>
</protein>
<feature type="domain" description="NB-ARC" evidence="11">
    <location>
        <begin position="306"/>
        <end position="470"/>
    </location>
</feature>
<keyword evidence="4" id="KW-0963">Cytoplasm</keyword>
<dbReference type="InterPro" id="IPR027417">
    <property type="entry name" value="P-loop_NTPase"/>
</dbReference>
<dbReference type="Gene3D" id="1.10.8.430">
    <property type="entry name" value="Helical domain of apoptotic protease-activating factors"/>
    <property type="match status" value="1"/>
</dbReference>
<dbReference type="FunFam" id="3.40.50.300:FF:001091">
    <property type="entry name" value="Probable disease resistance protein At1g61300"/>
    <property type="match status" value="1"/>
</dbReference>
<dbReference type="GO" id="GO:0005524">
    <property type="term" value="F:ATP binding"/>
    <property type="evidence" value="ECO:0007669"/>
    <property type="project" value="UniProtKB-KW"/>
</dbReference>
<dbReference type="Pfam" id="PF00931">
    <property type="entry name" value="NB-ARC"/>
    <property type="match status" value="1"/>
</dbReference>
<dbReference type="EMBL" id="HG739089">
    <property type="protein sequence ID" value="CDP00737.1"/>
    <property type="molecule type" value="Genomic_DNA"/>
</dbReference>
<evidence type="ECO:0000256" key="2">
    <source>
        <dbReference type="ARBA" id="ARBA00004496"/>
    </source>
</evidence>
<dbReference type="OMA" id="ANTIFHK"/>
<evidence type="ECO:0000313" key="15">
    <source>
        <dbReference type="Proteomes" id="UP000295252"/>
    </source>
</evidence>
<keyword evidence="7" id="KW-0677">Repeat</keyword>
<evidence type="ECO:0000256" key="1">
    <source>
        <dbReference type="ARBA" id="ARBA00002074"/>
    </source>
</evidence>
<accession>A0A068TXI7</accession>
<dbReference type="Gene3D" id="3.40.50.300">
    <property type="entry name" value="P-loop containing nucleotide triphosphate hydrolases"/>
    <property type="match status" value="1"/>
</dbReference>
<evidence type="ECO:0000256" key="9">
    <source>
        <dbReference type="ARBA" id="ARBA00022821"/>
    </source>
</evidence>